<dbReference type="InterPro" id="IPR036410">
    <property type="entry name" value="HSP_DnaJ_Cys-rich_dom_sf"/>
</dbReference>
<feature type="binding site" evidence="11">
    <location>
        <position position="201"/>
    </location>
    <ligand>
        <name>Zn(2+)</name>
        <dbReference type="ChEBI" id="CHEBI:29105"/>
        <label>1</label>
    </ligand>
</feature>
<evidence type="ECO:0000256" key="9">
    <source>
        <dbReference type="ARBA" id="ARBA00061004"/>
    </source>
</evidence>
<dbReference type="Gene3D" id="2.10.230.10">
    <property type="entry name" value="Heat shock protein DnaJ, cysteine-rich domain"/>
    <property type="match status" value="1"/>
</dbReference>
<comment type="similarity">
    <text evidence="9 11">Belongs to the DnaJ family.</text>
</comment>
<dbReference type="InterPro" id="IPR001623">
    <property type="entry name" value="DnaJ_domain"/>
</dbReference>
<dbReference type="GO" id="GO:0031072">
    <property type="term" value="F:heat shock protein binding"/>
    <property type="evidence" value="ECO:0007669"/>
    <property type="project" value="InterPro"/>
</dbReference>
<dbReference type="EMBL" id="JFDP01000037">
    <property type="protein sequence ID" value="KEZ23591.1"/>
    <property type="molecule type" value="Genomic_DNA"/>
</dbReference>
<dbReference type="InterPro" id="IPR012724">
    <property type="entry name" value="DnaJ"/>
</dbReference>
<keyword evidence="16" id="KW-1185">Reference proteome</keyword>
<keyword evidence="5 11" id="KW-0863">Zinc-finger</keyword>
<dbReference type="RefSeq" id="WP_038102305.1">
    <property type="nucleotide sequence ID" value="NZ_JFDP01000037.1"/>
</dbReference>
<comment type="caution">
    <text evidence="11">Lacks conserved residue(s) required for the propagation of feature annotation.</text>
</comment>
<dbReference type="SMART" id="SM00271">
    <property type="entry name" value="DnaJ"/>
    <property type="match status" value="1"/>
</dbReference>
<dbReference type="PRINTS" id="PR00625">
    <property type="entry name" value="JDOMAIN"/>
</dbReference>
<comment type="cofactor">
    <cofactor evidence="11">
        <name>Zn(2+)</name>
        <dbReference type="ChEBI" id="CHEBI:29105"/>
    </cofactor>
    <text evidence="11">Binds 2 Zn(2+) ions per monomer.</text>
</comment>
<feature type="binding site" evidence="11">
    <location>
        <position position="161"/>
    </location>
    <ligand>
        <name>Zn(2+)</name>
        <dbReference type="ChEBI" id="CHEBI:29105"/>
        <label>2</label>
    </ligand>
</feature>
<dbReference type="CDD" id="cd10719">
    <property type="entry name" value="DnaJ_zf"/>
    <property type="match status" value="1"/>
</dbReference>
<feature type="binding site" evidence="11">
    <location>
        <position position="164"/>
    </location>
    <ligand>
        <name>Zn(2+)</name>
        <dbReference type="ChEBI" id="CHEBI:29105"/>
        <label>2</label>
    </ligand>
</feature>
<evidence type="ECO:0000256" key="5">
    <source>
        <dbReference type="ARBA" id="ARBA00022771"/>
    </source>
</evidence>
<accession>A0A084F049</accession>
<dbReference type="OrthoDB" id="9779889at2"/>
<dbReference type="AlphaFoldDB" id="A0A084F049"/>
<feature type="binding site" evidence="11">
    <location>
        <position position="144"/>
    </location>
    <ligand>
        <name>Zn(2+)</name>
        <dbReference type="ChEBI" id="CHEBI:29105"/>
        <label>1</label>
    </ligand>
</feature>
<dbReference type="GO" id="GO:0051082">
    <property type="term" value="F:unfolded protein binding"/>
    <property type="evidence" value="ECO:0007669"/>
    <property type="project" value="UniProtKB-UniRule"/>
</dbReference>
<dbReference type="FunFam" id="1.10.287.110:FF:000031">
    <property type="entry name" value="Molecular chaperone DnaJ"/>
    <property type="match status" value="1"/>
</dbReference>
<dbReference type="SUPFAM" id="SSF57938">
    <property type="entry name" value="DnaJ/Hsp40 cysteine-rich domain"/>
    <property type="match status" value="1"/>
</dbReference>
<keyword evidence="3 11" id="KW-0479">Metal-binding</keyword>
<dbReference type="Pfam" id="PF01556">
    <property type="entry name" value="DnaJ_C"/>
    <property type="match status" value="1"/>
</dbReference>
<dbReference type="GO" id="GO:0005524">
    <property type="term" value="F:ATP binding"/>
    <property type="evidence" value="ECO:0007669"/>
    <property type="project" value="InterPro"/>
</dbReference>
<keyword evidence="6 11" id="KW-0862">Zinc</keyword>
<comment type="function">
    <text evidence="11">Participates actively in the response to hyperosmotic and heat shock by preventing the aggregation of stress-denatured proteins and by disaggregating proteins, also in an autonomous, DnaK-independent fashion. Unfolded proteins bind initially to DnaJ; upon interaction with the DnaJ-bound protein, DnaK hydrolyzes its bound ATP, resulting in the formation of a stable complex. GrpE releases ADP from DnaK; ATP binding to DnaK triggers the release of the substrate protein, thus completing the reaction cycle. Several rounds of ATP-dependent interactions between DnaJ, DnaK and GrpE are required for fully efficient folding. Also involved, together with DnaK and GrpE, in the DNA replication of plasmids through activation of initiation proteins.</text>
</comment>
<evidence type="ECO:0000256" key="7">
    <source>
        <dbReference type="ARBA" id="ARBA00023016"/>
    </source>
</evidence>
<organism evidence="15 16">
    <name type="scientific">Ureaplasma diversum NCTC 246</name>
    <dbReference type="NCBI Taxonomy" id="1188241"/>
    <lineage>
        <taxon>Bacteria</taxon>
        <taxon>Bacillati</taxon>
        <taxon>Mycoplasmatota</taxon>
        <taxon>Mycoplasmoidales</taxon>
        <taxon>Mycoplasmoidaceae</taxon>
        <taxon>Ureaplasma</taxon>
    </lineage>
</organism>
<evidence type="ECO:0000256" key="2">
    <source>
        <dbReference type="ARBA" id="ARBA00022705"/>
    </source>
</evidence>
<feature type="binding site" evidence="11">
    <location>
        <position position="147"/>
    </location>
    <ligand>
        <name>Zn(2+)</name>
        <dbReference type="ChEBI" id="CHEBI:29105"/>
        <label>1</label>
    </ligand>
</feature>
<dbReference type="FunFam" id="2.10.230.10:FF:000002">
    <property type="entry name" value="Molecular chaperone DnaJ"/>
    <property type="match status" value="1"/>
</dbReference>
<evidence type="ECO:0000313" key="15">
    <source>
        <dbReference type="EMBL" id="KEZ23591.1"/>
    </source>
</evidence>
<dbReference type="eggNOG" id="COG0484">
    <property type="taxonomic scope" value="Bacteria"/>
</dbReference>
<evidence type="ECO:0000259" key="13">
    <source>
        <dbReference type="PROSITE" id="PS50076"/>
    </source>
</evidence>
<dbReference type="PROSITE" id="PS51188">
    <property type="entry name" value="ZF_CR"/>
    <property type="match status" value="1"/>
</dbReference>
<dbReference type="Pfam" id="PF00684">
    <property type="entry name" value="DnaJ_CXXCXGXG"/>
    <property type="match status" value="1"/>
</dbReference>
<dbReference type="SUPFAM" id="SSF46565">
    <property type="entry name" value="Chaperone J-domain"/>
    <property type="match status" value="1"/>
</dbReference>
<dbReference type="SUPFAM" id="SSF49493">
    <property type="entry name" value="HSP40/DnaJ peptide-binding domain"/>
    <property type="match status" value="2"/>
</dbReference>
<keyword evidence="8 11" id="KW-0143">Chaperone</keyword>
<dbReference type="Proteomes" id="UP000028537">
    <property type="component" value="Unassembled WGS sequence"/>
</dbReference>
<evidence type="ECO:0000256" key="11">
    <source>
        <dbReference type="HAMAP-Rule" id="MF_01152"/>
    </source>
</evidence>
<dbReference type="PANTHER" id="PTHR43096:SF48">
    <property type="entry name" value="CHAPERONE PROTEIN DNAJ"/>
    <property type="match status" value="1"/>
</dbReference>
<dbReference type="GO" id="GO:0008270">
    <property type="term" value="F:zinc ion binding"/>
    <property type="evidence" value="ECO:0007669"/>
    <property type="project" value="UniProtKB-UniRule"/>
</dbReference>
<dbReference type="CDD" id="cd10747">
    <property type="entry name" value="DnaJ_C"/>
    <property type="match status" value="1"/>
</dbReference>
<keyword evidence="2 11" id="KW-0235">DNA replication</keyword>
<sequence length="369" mass="41055">MAKRDYYEVLGVSKNATDAEIKSAFRKLAKEYHPDKNKGADAEEKFKEINEAYEVLSDANKRAHYDQFGHSDFNQFQNGAGFGGFDGFGSMFDDIFGSFFNGGAGFANQAQSNVDDINLGLRISFIESVKGCSKKIKFNRHVDCTACNGVGSKDPNDVIICTSCQGRGRKVKIVRTPFGEMKQEKACSSCKGEGKSFKSKCETCKAKKLMVESVELTVEIASGVDDGEVLVVKNKGNVIKGQRTDLYLHIQIERSRYFERHGLDIYSETIIDPILAIIGGTVEVVTTNGIKTIIIPPNTPVGKRFKISGAGIESKNNRLLKKRGDFYTTINYAKPVNLTEQEKAFLKELTKKTNHEVEEHRNTLLKEIK</sequence>
<evidence type="ECO:0000256" key="6">
    <source>
        <dbReference type="ARBA" id="ARBA00022833"/>
    </source>
</evidence>
<comment type="subcellular location">
    <subcellularLocation>
        <location evidence="11">Cytoplasm</location>
    </subcellularLocation>
</comment>
<feature type="binding site" evidence="11">
    <location>
        <position position="204"/>
    </location>
    <ligand>
        <name>Zn(2+)</name>
        <dbReference type="ChEBI" id="CHEBI:29105"/>
        <label>1</label>
    </ligand>
</feature>
<comment type="domain">
    <text evidence="11">The J domain is necessary and sufficient to stimulate DnaK ATPase activity. Zinc center 1 plays an important role in the autonomous, DnaK-independent chaperone activity of DnaJ. Zinc center 2 is essential for interaction with DnaK and for DnaJ activity.</text>
</comment>
<dbReference type="GO" id="GO:0042026">
    <property type="term" value="P:protein refolding"/>
    <property type="evidence" value="ECO:0007669"/>
    <property type="project" value="TreeGrafter"/>
</dbReference>
<comment type="subunit">
    <text evidence="11">Homodimer.</text>
</comment>
<dbReference type="Pfam" id="PF00226">
    <property type="entry name" value="DnaJ"/>
    <property type="match status" value="1"/>
</dbReference>
<dbReference type="CDD" id="cd06257">
    <property type="entry name" value="DnaJ"/>
    <property type="match status" value="1"/>
</dbReference>
<dbReference type="GO" id="GO:0005737">
    <property type="term" value="C:cytoplasm"/>
    <property type="evidence" value="ECO:0007669"/>
    <property type="project" value="UniProtKB-SubCell"/>
</dbReference>
<evidence type="ECO:0000256" key="4">
    <source>
        <dbReference type="ARBA" id="ARBA00022737"/>
    </source>
</evidence>
<evidence type="ECO:0000256" key="8">
    <source>
        <dbReference type="ARBA" id="ARBA00023186"/>
    </source>
</evidence>
<reference evidence="15 16" key="1">
    <citation type="submission" date="2014-02" db="EMBL/GenBank/DDBJ databases">
        <title>Genome sequence of Ureaplasma diversum strain 246.</title>
        <authorList>
            <person name="Sirand-Pugnet P."/>
            <person name="Breton M."/>
            <person name="Dordet-Frisoni E."/>
            <person name="Baranowski E."/>
            <person name="Barre A."/>
            <person name="Couture C."/>
            <person name="Dupuy V."/>
            <person name="Gaurivaud P."/>
            <person name="Jacob D."/>
            <person name="Lemaitre C."/>
            <person name="Manso-Silvan L."/>
            <person name="Nikolski M."/>
            <person name="Nouvel L.-X."/>
            <person name="Poumarat F."/>
            <person name="Tardy F."/>
            <person name="Thebault P."/>
            <person name="Theil S."/>
            <person name="Citti C."/>
            <person name="Thiaucourt F."/>
            <person name="Blanchard A."/>
        </authorList>
    </citation>
    <scope>NUCLEOTIDE SEQUENCE [LARGE SCALE GENOMIC DNA]</scope>
    <source>
        <strain evidence="15 16">NCTC 246</strain>
    </source>
</reference>
<dbReference type="HAMAP" id="MF_01152">
    <property type="entry name" value="DnaJ"/>
    <property type="match status" value="1"/>
</dbReference>
<evidence type="ECO:0000259" key="14">
    <source>
        <dbReference type="PROSITE" id="PS51188"/>
    </source>
</evidence>
<dbReference type="PANTHER" id="PTHR43096">
    <property type="entry name" value="DNAJ HOMOLOG 1, MITOCHONDRIAL-RELATED"/>
    <property type="match status" value="1"/>
</dbReference>
<comment type="caution">
    <text evidence="15">The sequence shown here is derived from an EMBL/GenBank/DDBJ whole genome shotgun (WGS) entry which is preliminary data.</text>
</comment>
<dbReference type="GO" id="GO:0006260">
    <property type="term" value="P:DNA replication"/>
    <property type="evidence" value="ECO:0007669"/>
    <property type="project" value="UniProtKB-KW"/>
</dbReference>
<dbReference type="InterPro" id="IPR018253">
    <property type="entry name" value="DnaJ_domain_CS"/>
</dbReference>
<evidence type="ECO:0000256" key="3">
    <source>
        <dbReference type="ARBA" id="ARBA00022723"/>
    </source>
</evidence>
<evidence type="ECO:0000256" key="10">
    <source>
        <dbReference type="ARBA" id="ARBA00067609"/>
    </source>
</evidence>
<dbReference type="GO" id="GO:0009408">
    <property type="term" value="P:response to heat"/>
    <property type="evidence" value="ECO:0007669"/>
    <property type="project" value="InterPro"/>
</dbReference>
<feature type="binding site" evidence="11">
    <location>
        <position position="190"/>
    </location>
    <ligand>
        <name>Zn(2+)</name>
        <dbReference type="ChEBI" id="CHEBI:29105"/>
        <label>2</label>
    </ligand>
</feature>
<proteinExistence type="inferred from homology"/>
<protein>
    <recommendedName>
        <fullName evidence="10 11">Chaperone protein DnaJ</fullName>
    </recommendedName>
</protein>
<dbReference type="InterPro" id="IPR008971">
    <property type="entry name" value="HSP40/DnaJ_pept-bd"/>
</dbReference>
<dbReference type="Gene3D" id="2.60.260.20">
    <property type="entry name" value="Urease metallochaperone UreE, N-terminal domain"/>
    <property type="match status" value="2"/>
</dbReference>
<dbReference type="PROSITE" id="PS50076">
    <property type="entry name" value="DNAJ_2"/>
    <property type="match status" value="1"/>
</dbReference>
<name>A0A084F049_9BACT</name>
<keyword evidence="1 11" id="KW-0963">Cytoplasm</keyword>
<keyword evidence="4 11" id="KW-0677">Repeat</keyword>
<evidence type="ECO:0000256" key="12">
    <source>
        <dbReference type="PROSITE-ProRule" id="PRU00546"/>
    </source>
</evidence>
<dbReference type="NCBIfam" id="TIGR02349">
    <property type="entry name" value="DnaJ_bact"/>
    <property type="match status" value="1"/>
</dbReference>
<dbReference type="InterPro" id="IPR002939">
    <property type="entry name" value="DnaJ_C"/>
</dbReference>
<evidence type="ECO:0000256" key="1">
    <source>
        <dbReference type="ARBA" id="ARBA00022490"/>
    </source>
</evidence>
<feature type="binding site" evidence="11">
    <location>
        <position position="187"/>
    </location>
    <ligand>
        <name>Zn(2+)</name>
        <dbReference type="ChEBI" id="CHEBI:29105"/>
        <label>2</label>
    </ligand>
</feature>
<dbReference type="InterPro" id="IPR036869">
    <property type="entry name" value="J_dom_sf"/>
</dbReference>
<feature type="domain" description="CR-type" evidence="14">
    <location>
        <begin position="131"/>
        <end position="213"/>
    </location>
</feature>
<evidence type="ECO:0000313" key="16">
    <source>
        <dbReference type="Proteomes" id="UP000028537"/>
    </source>
</evidence>
<dbReference type="Gene3D" id="1.10.287.110">
    <property type="entry name" value="DnaJ domain"/>
    <property type="match status" value="1"/>
</dbReference>
<gene>
    <name evidence="11 15" type="primary">dnaJ</name>
    <name evidence="15" type="ORF">UDIV_2410</name>
</gene>
<feature type="zinc finger region" description="CR-type" evidence="12">
    <location>
        <begin position="131"/>
        <end position="213"/>
    </location>
</feature>
<keyword evidence="7 11" id="KW-0346">Stress response</keyword>
<dbReference type="InterPro" id="IPR001305">
    <property type="entry name" value="HSP_DnaJ_Cys-rich_dom"/>
</dbReference>
<feature type="domain" description="J" evidence="13">
    <location>
        <begin position="5"/>
        <end position="69"/>
    </location>
</feature>
<dbReference type="PROSITE" id="PS00636">
    <property type="entry name" value="DNAJ_1"/>
    <property type="match status" value="1"/>
</dbReference>